<reference evidence="2" key="1">
    <citation type="journal article" date="2006" name="Nature">
        <title>Deciphering the evolution and metabolism of an anammox bacterium from a community genome.</title>
        <authorList>
            <person name="Strous M."/>
            <person name="Pelletier E."/>
            <person name="Mangenot S."/>
            <person name="Rattei T."/>
            <person name="Lehner A."/>
            <person name="Taylor M.W."/>
            <person name="Horn M."/>
            <person name="Daims H."/>
            <person name="Bartol-Mavel D."/>
            <person name="Wincker P."/>
            <person name="Barbe V."/>
            <person name="Fonknechten N."/>
            <person name="Vallenet D."/>
            <person name="Segurens B."/>
            <person name="Schenowitz-Truong C."/>
            <person name="Medigue C."/>
            <person name="Collingro A."/>
            <person name="Snel B."/>
            <person name="Dutilh B.E."/>
            <person name="OpDenCamp H.J.M."/>
            <person name="vanDerDrift C."/>
            <person name="Cirpus I."/>
            <person name="vanDePas-Schoonen K.T."/>
            <person name="Harhangi H.R."/>
            <person name="vanNiftrik L."/>
            <person name="Schmid M."/>
            <person name="Keltjens J."/>
            <person name="vanDeVossenberg J."/>
            <person name="Kartal B."/>
            <person name="Meier H."/>
            <person name="Frishman D."/>
            <person name="Huynen M.A."/>
            <person name="Mewes H."/>
            <person name="Weissenbach J."/>
            <person name="Jetten M.S.M."/>
            <person name="Wagner M."/>
            <person name="LePaslier D."/>
        </authorList>
    </citation>
    <scope>NUCLEOTIDE SEQUENCE</scope>
</reference>
<evidence type="ECO:0000313" key="4">
    <source>
        <dbReference type="Proteomes" id="UP000501926"/>
    </source>
</evidence>
<reference evidence="3 4" key="3">
    <citation type="submission" date="2020-02" db="EMBL/GenBank/DDBJ databases">
        <title>Newly sequenced genome of strain CSTR1 showed variability in Candidatus Kuenenia stuttgartiensis genomes.</title>
        <authorList>
            <person name="Ding C."/>
            <person name="Adrian L."/>
        </authorList>
    </citation>
    <scope>NUCLEOTIDE SEQUENCE [LARGE SCALE GENOMIC DNA]</scope>
    <source>
        <strain evidence="3 4">CSTR1</strain>
    </source>
</reference>
<dbReference type="EMBL" id="CP049055">
    <property type="protein sequence ID" value="QII13131.1"/>
    <property type="molecule type" value="Genomic_DNA"/>
</dbReference>
<sequence>MHTIFVNCPDLFLSLLLMPLLISSGITTFIFEGYKFITTSIKKLYCFNFQWQRHCVGIALRKKSVSGVFPEDC</sequence>
<dbReference type="EMBL" id="CT573071">
    <property type="protein sequence ID" value="CAJ73070.1"/>
    <property type="molecule type" value="Genomic_DNA"/>
</dbReference>
<keyword evidence="1" id="KW-1133">Transmembrane helix</keyword>
<keyword evidence="1" id="KW-0472">Membrane</keyword>
<evidence type="ECO:0000256" key="1">
    <source>
        <dbReference type="SAM" id="Phobius"/>
    </source>
</evidence>
<dbReference type="AlphaFoldDB" id="Q1Q675"/>
<reference evidence="2" key="2">
    <citation type="submission" date="2006-01" db="EMBL/GenBank/DDBJ databases">
        <authorList>
            <person name="Genoscope"/>
        </authorList>
    </citation>
    <scope>NUCLEOTIDE SEQUENCE</scope>
</reference>
<proteinExistence type="predicted"/>
<accession>Q1Q675</accession>
<organism evidence="2">
    <name type="scientific">Kuenenia stuttgartiensis</name>
    <dbReference type="NCBI Taxonomy" id="174633"/>
    <lineage>
        <taxon>Bacteria</taxon>
        <taxon>Pseudomonadati</taxon>
        <taxon>Planctomycetota</taxon>
        <taxon>Candidatus Brocadiia</taxon>
        <taxon>Candidatus Brocadiales</taxon>
        <taxon>Candidatus Brocadiaceae</taxon>
        <taxon>Candidatus Kuenenia</taxon>
    </lineage>
</organism>
<evidence type="ECO:0000313" key="3">
    <source>
        <dbReference type="EMBL" id="QII13131.1"/>
    </source>
</evidence>
<name>Q1Q675_KUEST</name>
<protein>
    <submittedName>
        <fullName evidence="2">Uncharacterized protein</fullName>
    </submittedName>
</protein>
<keyword evidence="1" id="KW-0812">Transmembrane</keyword>
<evidence type="ECO:0000313" key="2">
    <source>
        <dbReference type="EMBL" id="CAJ73070.1"/>
    </source>
</evidence>
<feature type="transmembrane region" description="Helical" evidence="1">
    <location>
        <begin position="12"/>
        <end position="34"/>
    </location>
</feature>
<dbReference type="Proteomes" id="UP000501926">
    <property type="component" value="Chromosome"/>
</dbReference>
<gene>
    <name evidence="3" type="ORF">KsCSTR_37520</name>
    <name evidence="2" type="ORF">kuste2325</name>
</gene>